<accession>A0A1Q3DY30</accession>
<feature type="region of interest" description="Disordered" evidence="11">
    <location>
        <begin position="406"/>
        <end position="443"/>
    </location>
</feature>
<evidence type="ECO:0000256" key="6">
    <source>
        <dbReference type="ARBA" id="ARBA00022692"/>
    </source>
</evidence>
<dbReference type="GO" id="GO:0005789">
    <property type="term" value="C:endoplasmic reticulum membrane"/>
    <property type="evidence" value="ECO:0007669"/>
    <property type="project" value="UniProtKB-SubCell"/>
</dbReference>
<feature type="transmembrane region" description="Helical" evidence="10">
    <location>
        <begin position="337"/>
        <end position="355"/>
    </location>
</feature>
<feature type="transmembrane region" description="Helical" evidence="10">
    <location>
        <begin position="303"/>
        <end position="325"/>
    </location>
</feature>
<dbReference type="AlphaFoldDB" id="A0A1Q3DY30"/>
<keyword evidence="5 10" id="KW-0808">Transferase</keyword>
<keyword evidence="9 10" id="KW-0472">Membrane</keyword>
<reference evidence="12 13" key="1">
    <citation type="submission" date="2016-08" db="EMBL/GenBank/DDBJ databases">
        <authorList>
            <consortium name="Lentinula edodes genome sequencing consortium"/>
            <person name="Sakamoto Y."/>
            <person name="Nakade K."/>
            <person name="Sato S."/>
            <person name="Yoshida Y."/>
            <person name="Miyazaki K."/>
            <person name="Natsume S."/>
            <person name="Konno N."/>
        </authorList>
    </citation>
    <scope>NUCLEOTIDE SEQUENCE [LARGE SCALE GENOMIC DNA]</scope>
    <source>
        <strain evidence="12 13">NBRC 111202</strain>
    </source>
</reference>
<evidence type="ECO:0000256" key="10">
    <source>
        <dbReference type="RuleBase" id="RU363110"/>
    </source>
</evidence>
<feature type="compositionally biased region" description="Polar residues" evidence="11">
    <location>
        <begin position="421"/>
        <end position="443"/>
    </location>
</feature>
<name>A0A1Q3DY30_LENED</name>
<keyword evidence="4 10" id="KW-0328">Glycosyltransferase</keyword>
<dbReference type="InterPro" id="IPR004856">
    <property type="entry name" value="Glyco_trans_ALG6/ALG8"/>
</dbReference>
<dbReference type="UniPathway" id="UPA00378"/>
<evidence type="ECO:0000256" key="4">
    <source>
        <dbReference type="ARBA" id="ARBA00022676"/>
    </source>
</evidence>
<feature type="compositionally biased region" description="Basic residues" evidence="11">
    <location>
        <begin position="411"/>
        <end position="420"/>
    </location>
</feature>
<evidence type="ECO:0000256" key="1">
    <source>
        <dbReference type="ARBA" id="ARBA00004477"/>
    </source>
</evidence>
<gene>
    <name evidence="12" type="ORF">LENED_001412</name>
</gene>
<keyword evidence="7 10" id="KW-0256">Endoplasmic reticulum</keyword>
<dbReference type="EC" id="2.4.1.-" evidence="10"/>
<dbReference type="EMBL" id="BDGU01000021">
    <property type="protein sequence ID" value="GAV99926.1"/>
    <property type="molecule type" value="Genomic_DNA"/>
</dbReference>
<evidence type="ECO:0000313" key="12">
    <source>
        <dbReference type="EMBL" id="GAV99926.1"/>
    </source>
</evidence>
<comment type="caution">
    <text evidence="10">Lacks conserved residue(s) required for the propagation of feature annotation.</text>
</comment>
<sequence length="458" mass="51170">MPNNLHILFLDPPQLLHIRPHHQQSPSSEIIAPTPRRHLLESNASQSWLHTPPLSPVSSRGISPTSTRAMSPHSHLTRGTNVAYRSESGMGRRWIRWSHKRGMRSSLIAFIFLAFSLFVPGENTPPMYGDYEAQRHWMEITIHIPIHQWYKYDLQYWGLDYPPLTAYVSWICGIAAHSINPTKSSMGLEEPEGSSSHNQILPLLPYALLNSSMSFFLFSFQVHEKTILLPLMPLMLLFSGATSDSEVYSWGALGSNVAVFSMWPLLKKDGLALSYFSLTLLWNRLIGHDPIKVIYTAFPFNSYVHLLSAGIYAAVIFLHILELIIAPPARYPDLFPVLNVLISTPVFVCLWLWSIKCCVQVSWAITSPLAFGEAENEHSKRSSTSVSDVNGGRFSFVAKSDRTRAASLGHARGKRVRRSSTHSATGLATSTAIPPSSSVFRGNAGSNFVEERVTAYPE</sequence>
<keyword evidence="8 10" id="KW-1133">Transmembrane helix</keyword>
<evidence type="ECO:0000256" key="3">
    <source>
        <dbReference type="ARBA" id="ARBA00008715"/>
    </source>
</evidence>
<evidence type="ECO:0000256" key="8">
    <source>
        <dbReference type="ARBA" id="ARBA00022989"/>
    </source>
</evidence>
<feature type="transmembrane region" description="Helical" evidence="10">
    <location>
        <begin position="248"/>
        <end position="266"/>
    </location>
</feature>
<feature type="region of interest" description="Disordered" evidence="11">
    <location>
        <begin position="50"/>
        <end position="74"/>
    </location>
</feature>
<organism evidence="12 13">
    <name type="scientific">Lentinula edodes</name>
    <name type="common">Shiitake mushroom</name>
    <name type="synonym">Lentinus edodes</name>
    <dbReference type="NCBI Taxonomy" id="5353"/>
    <lineage>
        <taxon>Eukaryota</taxon>
        <taxon>Fungi</taxon>
        <taxon>Dikarya</taxon>
        <taxon>Basidiomycota</taxon>
        <taxon>Agaricomycotina</taxon>
        <taxon>Agaricomycetes</taxon>
        <taxon>Agaricomycetidae</taxon>
        <taxon>Agaricales</taxon>
        <taxon>Marasmiineae</taxon>
        <taxon>Omphalotaceae</taxon>
        <taxon>Lentinula</taxon>
    </lineage>
</organism>
<feature type="compositionally biased region" description="Polar residues" evidence="11">
    <location>
        <begin position="56"/>
        <end position="69"/>
    </location>
</feature>
<dbReference type="STRING" id="5353.A0A1Q3DY30"/>
<feature type="transmembrane region" description="Helical" evidence="10">
    <location>
        <begin position="200"/>
        <end position="220"/>
    </location>
</feature>
<keyword evidence="6 10" id="KW-0812">Transmembrane</keyword>
<dbReference type="Proteomes" id="UP000188533">
    <property type="component" value="Unassembled WGS sequence"/>
</dbReference>
<protein>
    <recommendedName>
        <fullName evidence="10">Alpha-1,3-glucosyltransferase</fullName>
        <ecNumber evidence="10">2.4.1.-</ecNumber>
    </recommendedName>
</protein>
<evidence type="ECO:0000313" key="13">
    <source>
        <dbReference type="Proteomes" id="UP000188533"/>
    </source>
</evidence>
<proteinExistence type="inferred from homology"/>
<evidence type="ECO:0000256" key="2">
    <source>
        <dbReference type="ARBA" id="ARBA00004922"/>
    </source>
</evidence>
<dbReference type="GO" id="GO:0042281">
    <property type="term" value="F:dolichyl pyrophosphate Man9GlcNAc2 alpha-1,3-glucosyltransferase activity"/>
    <property type="evidence" value="ECO:0007669"/>
    <property type="project" value="TreeGrafter"/>
</dbReference>
<comment type="subcellular location">
    <subcellularLocation>
        <location evidence="1 10">Endoplasmic reticulum membrane</location>
        <topology evidence="1 10">Multi-pass membrane protein</topology>
    </subcellularLocation>
</comment>
<dbReference type="Pfam" id="PF03155">
    <property type="entry name" value="Alg6_Alg8"/>
    <property type="match status" value="2"/>
</dbReference>
<comment type="pathway">
    <text evidence="2 10">Protein modification; protein glycosylation.</text>
</comment>
<evidence type="ECO:0000256" key="9">
    <source>
        <dbReference type="ARBA" id="ARBA00023136"/>
    </source>
</evidence>
<dbReference type="PANTHER" id="PTHR12413">
    <property type="entry name" value="DOLICHYL GLYCOSYLTRANSFERASE"/>
    <property type="match status" value="1"/>
</dbReference>
<evidence type="ECO:0000256" key="11">
    <source>
        <dbReference type="SAM" id="MobiDB-lite"/>
    </source>
</evidence>
<evidence type="ECO:0000256" key="7">
    <source>
        <dbReference type="ARBA" id="ARBA00022824"/>
    </source>
</evidence>
<comment type="caution">
    <text evidence="12">The sequence shown here is derived from an EMBL/GenBank/DDBJ whole genome shotgun (WGS) entry which is preliminary data.</text>
</comment>
<comment type="similarity">
    <text evidence="3 10">Belongs to the ALG6/ALG8 glucosyltransferase family.</text>
</comment>
<evidence type="ECO:0000256" key="5">
    <source>
        <dbReference type="ARBA" id="ARBA00022679"/>
    </source>
</evidence>
<keyword evidence="13" id="KW-1185">Reference proteome</keyword>
<feature type="transmembrane region" description="Helical" evidence="10">
    <location>
        <begin position="102"/>
        <end position="119"/>
    </location>
</feature>
<dbReference type="PANTHER" id="PTHR12413:SF1">
    <property type="entry name" value="DOLICHYL PYROPHOSPHATE MAN9GLCNAC2 ALPHA-1,3-GLUCOSYLTRANSFERASE"/>
    <property type="match status" value="1"/>
</dbReference>
<reference evidence="12 13" key="2">
    <citation type="submission" date="2017-02" db="EMBL/GenBank/DDBJ databases">
        <title>A genome survey and senescence transcriptome analysis in Lentinula edodes.</title>
        <authorList>
            <person name="Sakamoto Y."/>
            <person name="Nakade K."/>
            <person name="Sato S."/>
            <person name="Yoshida Y."/>
            <person name="Miyazaki K."/>
            <person name="Natsume S."/>
            <person name="Konno N."/>
        </authorList>
    </citation>
    <scope>NUCLEOTIDE SEQUENCE [LARGE SCALE GENOMIC DNA]</scope>
    <source>
        <strain evidence="12 13">NBRC 111202</strain>
    </source>
</reference>